<dbReference type="Gene3D" id="3.20.20.140">
    <property type="entry name" value="Metal-dependent hydrolases"/>
    <property type="match status" value="2"/>
</dbReference>
<evidence type="ECO:0000256" key="2">
    <source>
        <dbReference type="ARBA" id="ARBA00022801"/>
    </source>
</evidence>
<dbReference type="AlphaFoldDB" id="A0A371ED83"/>
<accession>A0A371ED83</accession>
<comment type="caution">
    <text evidence="5">The sequence shown here is derived from an EMBL/GenBank/DDBJ whole genome shotgun (WGS) entry which is preliminary data.</text>
</comment>
<dbReference type="GO" id="GO:0046872">
    <property type="term" value="F:metal ion binding"/>
    <property type="evidence" value="ECO:0007669"/>
    <property type="project" value="UniProtKB-KW"/>
</dbReference>
<sequence>MELTITKPDDWHLHLRDGSLLEAVLPHSAQHFGRAIVMPNLKPLITATTTAVAYRDELVYGVKLYPAGATTNTQDGVTDVFGKCFSVLEEMVEQNIPLLVI</sequence>
<keyword evidence="4" id="KW-0665">Pyrimidine biosynthesis</keyword>
<dbReference type="SUPFAM" id="SSF51556">
    <property type="entry name" value="Metallo-dependent hydrolases"/>
    <property type="match status" value="1"/>
</dbReference>
<dbReference type="InterPro" id="IPR002195">
    <property type="entry name" value="Dihydroorotase_CS"/>
</dbReference>
<dbReference type="PANTHER" id="PTHR43137">
    <property type="entry name" value="DIHYDROOROTASE"/>
    <property type="match status" value="1"/>
</dbReference>
<dbReference type="EMBL" id="QJKJ01014606">
    <property type="protein sequence ID" value="RDX64000.1"/>
    <property type="molecule type" value="Genomic_DNA"/>
</dbReference>
<evidence type="ECO:0000256" key="1">
    <source>
        <dbReference type="ARBA" id="ARBA00022723"/>
    </source>
</evidence>
<keyword evidence="3" id="KW-0862">Zinc</keyword>
<proteinExistence type="predicted"/>
<keyword evidence="6" id="KW-1185">Reference proteome</keyword>
<dbReference type="GO" id="GO:0044205">
    <property type="term" value="P:'de novo' UMP biosynthetic process"/>
    <property type="evidence" value="ECO:0007669"/>
    <property type="project" value="UniProtKB-UniPathway"/>
</dbReference>
<dbReference type="GO" id="GO:0004151">
    <property type="term" value="F:dihydroorotase activity"/>
    <property type="evidence" value="ECO:0007669"/>
    <property type="project" value="InterPro"/>
</dbReference>
<keyword evidence="2" id="KW-0378">Hydrolase</keyword>
<dbReference type="GO" id="GO:0006207">
    <property type="term" value="P:'de novo' pyrimidine nucleobase biosynthetic process"/>
    <property type="evidence" value="ECO:0007669"/>
    <property type="project" value="TreeGrafter"/>
</dbReference>
<gene>
    <name evidence="5" type="primary">PYR4</name>
    <name evidence="5" type="ORF">CR513_57495</name>
</gene>
<keyword evidence="1" id="KW-0479">Metal-binding</keyword>
<dbReference type="InterPro" id="IPR032466">
    <property type="entry name" value="Metal_Hydrolase"/>
</dbReference>
<evidence type="ECO:0000313" key="6">
    <source>
        <dbReference type="Proteomes" id="UP000257109"/>
    </source>
</evidence>
<name>A0A371ED83_MUCPR</name>
<dbReference type="PROSITE" id="PS00482">
    <property type="entry name" value="DIHYDROOROTASE_1"/>
    <property type="match status" value="1"/>
</dbReference>
<reference evidence="5" key="1">
    <citation type="submission" date="2018-05" db="EMBL/GenBank/DDBJ databases">
        <title>Draft genome of Mucuna pruriens seed.</title>
        <authorList>
            <person name="Nnadi N.E."/>
            <person name="Vos R."/>
            <person name="Hasami M.H."/>
            <person name="Devisetty U.K."/>
            <person name="Aguiy J.C."/>
        </authorList>
    </citation>
    <scope>NUCLEOTIDE SEQUENCE [LARGE SCALE GENOMIC DNA]</scope>
    <source>
        <strain evidence="5">JCA_2017</strain>
    </source>
</reference>
<dbReference type="STRING" id="157652.A0A371ED83"/>
<protein>
    <submittedName>
        <fullName evidence="5">Dihydroorotase, mitochondrial</fullName>
    </submittedName>
</protein>
<dbReference type="InterPro" id="IPR004721">
    <property type="entry name" value="DHOdimr"/>
</dbReference>
<evidence type="ECO:0000256" key="4">
    <source>
        <dbReference type="ARBA" id="ARBA00022975"/>
    </source>
</evidence>
<evidence type="ECO:0000313" key="5">
    <source>
        <dbReference type="EMBL" id="RDX64000.1"/>
    </source>
</evidence>
<dbReference type="Proteomes" id="UP000257109">
    <property type="component" value="Unassembled WGS sequence"/>
</dbReference>
<dbReference type="GO" id="GO:0009507">
    <property type="term" value="C:chloroplast"/>
    <property type="evidence" value="ECO:0007669"/>
    <property type="project" value="TreeGrafter"/>
</dbReference>
<dbReference type="OrthoDB" id="1670005at2759"/>
<organism evidence="5 6">
    <name type="scientific">Mucuna pruriens</name>
    <name type="common">Velvet bean</name>
    <name type="synonym">Dolichos pruriens</name>
    <dbReference type="NCBI Taxonomy" id="157652"/>
    <lineage>
        <taxon>Eukaryota</taxon>
        <taxon>Viridiplantae</taxon>
        <taxon>Streptophyta</taxon>
        <taxon>Embryophyta</taxon>
        <taxon>Tracheophyta</taxon>
        <taxon>Spermatophyta</taxon>
        <taxon>Magnoliopsida</taxon>
        <taxon>eudicotyledons</taxon>
        <taxon>Gunneridae</taxon>
        <taxon>Pentapetalae</taxon>
        <taxon>rosids</taxon>
        <taxon>fabids</taxon>
        <taxon>Fabales</taxon>
        <taxon>Fabaceae</taxon>
        <taxon>Papilionoideae</taxon>
        <taxon>50 kb inversion clade</taxon>
        <taxon>NPAAA clade</taxon>
        <taxon>indigoferoid/millettioid clade</taxon>
        <taxon>Phaseoleae</taxon>
        <taxon>Mucuna</taxon>
    </lineage>
</organism>
<dbReference type="UniPathway" id="UPA00070">
    <property type="reaction ID" value="UER00117"/>
</dbReference>
<dbReference type="PANTHER" id="PTHR43137:SF1">
    <property type="entry name" value="DIHYDROOROTASE"/>
    <property type="match status" value="1"/>
</dbReference>
<evidence type="ECO:0000256" key="3">
    <source>
        <dbReference type="ARBA" id="ARBA00022833"/>
    </source>
</evidence>